<dbReference type="InterPro" id="IPR055237">
    <property type="entry name" value="Cdc6_lid"/>
</dbReference>
<dbReference type="Proteomes" id="UP001597187">
    <property type="component" value="Unassembled WGS sequence"/>
</dbReference>
<name>A0ABD6AS17_9EURY</name>
<feature type="domain" description="Cdc6 AAA+ ATPase-type lid" evidence="6">
    <location>
        <begin position="188"/>
        <end position="249"/>
    </location>
</feature>
<dbReference type="PANTHER" id="PTHR10763">
    <property type="entry name" value="CELL DIVISION CONTROL PROTEIN 6-RELATED"/>
    <property type="match status" value="1"/>
</dbReference>
<accession>A0ABD6AS17</accession>
<dbReference type="EMBL" id="JBHUDC010000002">
    <property type="protein sequence ID" value="MFD1512479.1"/>
    <property type="molecule type" value="Genomic_DNA"/>
</dbReference>
<dbReference type="Pfam" id="PF13401">
    <property type="entry name" value="AAA_22"/>
    <property type="match status" value="1"/>
</dbReference>
<comment type="caution">
    <text evidence="7">The sequence shown here is derived from an EMBL/GenBank/DDBJ whole genome shotgun (WGS) entry which is preliminary data.</text>
</comment>
<dbReference type="PANTHER" id="PTHR10763:SF22">
    <property type="entry name" value="ORC1-TYPE DNA REPLICATION PROTEIN"/>
    <property type="match status" value="1"/>
</dbReference>
<dbReference type="InterPro" id="IPR050311">
    <property type="entry name" value="ORC1/CDC6"/>
</dbReference>
<comment type="similarity">
    <text evidence="1">Belongs to the CDC6/cdc18 family.</text>
</comment>
<dbReference type="InterPro" id="IPR027417">
    <property type="entry name" value="P-loop_NTPase"/>
</dbReference>
<evidence type="ECO:0000313" key="7">
    <source>
        <dbReference type="EMBL" id="MFD1512479.1"/>
    </source>
</evidence>
<evidence type="ECO:0000259" key="5">
    <source>
        <dbReference type="Pfam" id="PF13401"/>
    </source>
</evidence>
<dbReference type="AlphaFoldDB" id="A0ABD6AS17"/>
<dbReference type="SUPFAM" id="SSF52540">
    <property type="entry name" value="P-loop containing nucleoside triphosphate hydrolases"/>
    <property type="match status" value="1"/>
</dbReference>
<dbReference type="Gene3D" id="3.40.50.300">
    <property type="entry name" value="P-loop containing nucleotide triphosphate hydrolases"/>
    <property type="match status" value="1"/>
</dbReference>
<evidence type="ECO:0000259" key="6">
    <source>
        <dbReference type="Pfam" id="PF22703"/>
    </source>
</evidence>
<dbReference type="RefSeq" id="WP_250872457.1">
    <property type="nucleotide sequence ID" value="NZ_JALXFV010000002.1"/>
</dbReference>
<dbReference type="GO" id="GO:0005524">
    <property type="term" value="F:ATP binding"/>
    <property type="evidence" value="ECO:0007669"/>
    <property type="project" value="UniProtKB-KW"/>
</dbReference>
<evidence type="ECO:0000256" key="4">
    <source>
        <dbReference type="ARBA" id="ARBA00022840"/>
    </source>
</evidence>
<keyword evidence="8" id="KW-1185">Reference proteome</keyword>
<sequence length="333" mass="37577">MITDPRVLEEDFVPSEIAHRHDELEKLSHAVRPVLHGQRAPASLVTGPSGAGKTCLSLFVAERAGEQVDHPFFTRVMGWESRREVLQQICRSLAPAVETTSRSAGDLERFIRDRVDRDHPHLVIIDEADQVPDDILLQVLYEMPGIGLSLVGNHRQDILADLPDRIQSRLTPYEEVQLSRYSTEQLVDILDARVNQGFVPGSVSVEQIERVARAADGNARSAIGTLAMAFSQANLHDHASIHDEDIDAALRDVDGELRERAMDRLSGHHRVLFDIVVNAGTEVAATDVYERYEARVNEPMSNRQVRRYMQKLEEYGFIESGGENRWRTYQVKE</sequence>
<feature type="domain" description="ORC1/DEAH AAA+ ATPase" evidence="5">
    <location>
        <begin position="40"/>
        <end position="154"/>
    </location>
</feature>
<dbReference type="GO" id="GO:0006260">
    <property type="term" value="P:DNA replication"/>
    <property type="evidence" value="ECO:0007669"/>
    <property type="project" value="UniProtKB-KW"/>
</dbReference>
<proteinExistence type="inferred from homology"/>
<evidence type="ECO:0000256" key="3">
    <source>
        <dbReference type="ARBA" id="ARBA00022741"/>
    </source>
</evidence>
<dbReference type="Gene3D" id="1.10.8.60">
    <property type="match status" value="1"/>
</dbReference>
<keyword evidence="4" id="KW-0067">ATP-binding</keyword>
<organism evidence="7 8">
    <name type="scientific">Halomarina rubra</name>
    <dbReference type="NCBI Taxonomy" id="2071873"/>
    <lineage>
        <taxon>Archaea</taxon>
        <taxon>Methanobacteriati</taxon>
        <taxon>Methanobacteriota</taxon>
        <taxon>Stenosarchaea group</taxon>
        <taxon>Halobacteria</taxon>
        <taxon>Halobacteriales</taxon>
        <taxon>Natronomonadaceae</taxon>
        <taxon>Halomarina</taxon>
    </lineage>
</organism>
<keyword evidence="2" id="KW-0235">DNA replication</keyword>
<evidence type="ECO:0000256" key="1">
    <source>
        <dbReference type="ARBA" id="ARBA00006184"/>
    </source>
</evidence>
<evidence type="ECO:0000313" key="8">
    <source>
        <dbReference type="Proteomes" id="UP001597187"/>
    </source>
</evidence>
<dbReference type="InterPro" id="IPR049945">
    <property type="entry name" value="AAA_22"/>
</dbReference>
<reference evidence="7 8" key="1">
    <citation type="journal article" date="2019" name="Int. J. Syst. Evol. Microbiol.">
        <title>The Global Catalogue of Microorganisms (GCM) 10K type strain sequencing project: providing services to taxonomists for standard genome sequencing and annotation.</title>
        <authorList>
            <consortium name="The Broad Institute Genomics Platform"/>
            <consortium name="The Broad Institute Genome Sequencing Center for Infectious Disease"/>
            <person name="Wu L."/>
            <person name="Ma J."/>
        </authorList>
    </citation>
    <scope>NUCLEOTIDE SEQUENCE [LARGE SCALE GENOMIC DNA]</scope>
    <source>
        <strain evidence="7 8">CGMCC 1.12563</strain>
    </source>
</reference>
<protein>
    <submittedName>
        <fullName evidence="7">Cdc6/Cdc18 family protein</fullName>
    </submittedName>
</protein>
<dbReference type="Pfam" id="PF22703">
    <property type="entry name" value="Cdc6_lid"/>
    <property type="match status" value="1"/>
</dbReference>
<evidence type="ECO:0000256" key="2">
    <source>
        <dbReference type="ARBA" id="ARBA00022705"/>
    </source>
</evidence>
<keyword evidence="3" id="KW-0547">Nucleotide-binding</keyword>
<gene>
    <name evidence="7" type="ORF">ACFSBT_04190</name>
</gene>